<dbReference type="Proteomes" id="UP000662888">
    <property type="component" value="Chromosome"/>
</dbReference>
<evidence type="ECO:0000313" key="1">
    <source>
        <dbReference type="EMBL" id="QPI48535.1"/>
    </source>
</evidence>
<proteinExistence type="predicted"/>
<dbReference type="RefSeq" id="WP_206088152.1">
    <property type="nucleotide sequence ID" value="NZ_CP065053.1"/>
</dbReference>
<evidence type="ECO:0000313" key="2">
    <source>
        <dbReference type="Proteomes" id="UP000662888"/>
    </source>
</evidence>
<gene>
    <name evidence="1" type="ORF">IV454_23840</name>
</gene>
<organism evidence="1 2">
    <name type="scientific">Massilia antarctica</name>
    <dbReference type="NCBI Taxonomy" id="2765360"/>
    <lineage>
        <taxon>Bacteria</taxon>
        <taxon>Pseudomonadati</taxon>
        <taxon>Pseudomonadota</taxon>
        <taxon>Betaproteobacteria</taxon>
        <taxon>Burkholderiales</taxon>
        <taxon>Oxalobacteraceae</taxon>
        <taxon>Telluria group</taxon>
        <taxon>Massilia</taxon>
    </lineage>
</organism>
<sequence length="160" mass="17944">MTLIQNFREIRRDGKVIEAGVDMQAILALGWSPDKIVRLEWEADGRTIHRDCPHGVLAKVLPDRMSIALMEHTPVDTGMRKKLSVIDADGTTRYVIADTHVINGRALMGVFAWFEPARVEPERCFGVIFQTVPDADGTQEQYQFDLDIASGEIVGAYESR</sequence>
<reference evidence="1 2" key="1">
    <citation type="submission" date="2020-11" db="EMBL/GenBank/DDBJ databases">
        <authorList>
            <person name="Sun Q."/>
        </authorList>
    </citation>
    <scope>NUCLEOTIDE SEQUENCE [LARGE SCALE GENOMIC DNA]</scope>
    <source>
        <strain evidence="1 2">P8398</strain>
    </source>
</reference>
<dbReference type="EMBL" id="CP065053">
    <property type="protein sequence ID" value="QPI48535.1"/>
    <property type="molecule type" value="Genomic_DNA"/>
</dbReference>
<keyword evidence="2" id="KW-1185">Reference proteome</keyword>
<protein>
    <submittedName>
        <fullName evidence="1">Uncharacterized protein</fullName>
    </submittedName>
</protein>
<accession>A0AA48WC34</accession>
<name>A0AA48WC34_9BURK</name>